<evidence type="ECO:0000313" key="2">
    <source>
        <dbReference type="Proteomes" id="UP000475117"/>
    </source>
</evidence>
<dbReference type="Pfam" id="PF13367">
    <property type="entry name" value="PrsW-protease"/>
    <property type="match status" value="1"/>
</dbReference>
<keyword evidence="1" id="KW-0378">Hydrolase</keyword>
<keyword evidence="1" id="KW-0482">Metalloprotease</keyword>
<reference evidence="1 2" key="1">
    <citation type="submission" date="2020-12" db="EMBL/GenBank/DDBJ databases">
        <title>Sulforoseuscoccus oceanibium gen. nov., sp. nov., a representative of the phylum Verrucomicrobia with special cytoplasmic membrane, and proposal of Sulforoseuscoccusaceae fam. nov.</title>
        <authorList>
            <person name="Xi F."/>
        </authorList>
    </citation>
    <scope>NUCLEOTIDE SEQUENCE [LARGE SCALE GENOMIC DNA]</scope>
    <source>
        <strain evidence="1 2">T37</strain>
    </source>
</reference>
<keyword evidence="1" id="KW-0645">Protease</keyword>
<organism evidence="1 2">
    <name type="scientific">Sulfuriroseicoccus oceanibius</name>
    <dbReference type="NCBI Taxonomy" id="2707525"/>
    <lineage>
        <taxon>Bacteria</taxon>
        <taxon>Pseudomonadati</taxon>
        <taxon>Verrucomicrobiota</taxon>
        <taxon>Verrucomicrobiia</taxon>
        <taxon>Verrucomicrobiales</taxon>
        <taxon>Verrucomicrobiaceae</taxon>
        <taxon>Sulfuriroseicoccus</taxon>
    </lineage>
</organism>
<sequence>MCPTSPADNPPDLAETKRVDQGDSPAGRFRELIERRRSQTSLAQALLVTLIAALVTAPVALLVSFVDFRPSEKSAIVWLVALVPTIEEILKLAGMMLLIKLRPWLITGGWQFPIAAILSALAFATVENFLYLEIYAAHYSPADLAELASYRWTVCVIVHIGCSIIASMGMLRVWDHHIKSRQPAQLWRALTMLTLAIVVHGAYNWWSVN</sequence>
<dbReference type="RefSeq" id="WP_164361570.1">
    <property type="nucleotide sequence ID" value="NZ_CP066776.1"/>
</dbReference>
<accession>A0A6B3L7J2</accession>
<evidence type="ECO:0000313" key="1">
    <source>
        <dbReference type="EMBL" id="QQL43700.1"/>
    </source>
</evidence>
<protein>
    <submittedName>
        <fullName evidence="1">PrsW family intramembrane metalloprotease</fullName>
    </submittedName>
</protein>
<proteinExistence type="predicted"/>
<keyword evidence="2" id="KW-1185">Reference proteome</keyword>
<dbReference type="AlphaFoldDB" id="A0A6B3L7J2"/>
<dbReference type="Proteomes" id="UP000475117">
    <property type="component" value="Chromosome"/>
</dbReference>
<dbReference type="GO" id="GO:0008237">
    <property type="term" value="F:metallopeptidase activity"/>
    <property type="evidence" value="ECO:0007669"/>
    <property type="project" value="UniProtKB-KW"/>
</dbReference>
<dbReference type="InterPro" id="IPR026898">
    <property type="entry name" value="PrsW"/>
</dbReference>
<gene>
    <name evidence="1" type="ORF">G3M56_007245</name>
</gene>
<dbReference type="KEGG" id="soa:G3M56_007245"/>
<dbReference type="GO" id="GO:0006508">
    <property type="term" value="P:proteolysis"/>
    <property type="evidence" value="ECO:0007669"/>
    <property type="project" value="UniProtKB-KW"/>
</dbReference>
<dbReference type="EMBL" id="CP066776">
    <property type="protein sequence ID" value="QQL43700.1"/>
    <property type="molecule type" value="Genomic_DNA"/>
</dbReference>
<name>A0A6B3L7J2_9BACT</name>